<dbReference type="PANTHER" id="PTHR45875:SF1">
    <property type="entry name" value="METHYLTRANSFERASE N6AMT1"/>
    <property type="match status" value="1"/>
</dbReference>
<evidence type="ECO:0000256" key="4">
    <source>
        <dbReference type="ARBA" id="ARBA00022691"/>
    </source>
</evidence>
<dbReference type="CDD" id="cd02440">
    <property type="entry name" value="AdoMet_MTases"/>
    <property type="match status" value="1"/>
</dbReference>
<evidence type="ECO:0000256" key="1">
    <source>
        <dbReference type="ARBA" id="ARBA00006149"/>
    </source>
</evidence>
<dbReference type="GO" id="GO:0035657">
    <property type="term" value="C:eRF1 methyltransferase complex"/>
    <property type="evidence" value="ECO:0007669"/>
    <property type="project" value="TreeGrafter"/>
</dbReference>
<keyword evidence="2" id="KW-0489">Methyltransferase</keyword>
<dbReference type="GO" id="GO:0008276">
    <property type="term" value="F:protein methyltransferase activity"/>
    <property type="evidence" value="ECO:0007669"/>
    <property type="project" value="TreeGrafter"/>
</dbReference>
<name>G0V303_TRYCI</name>
<reference evidence="5" key="1">
    <citation type="journal article" date="2012" name="Proc. Natl. Acad. Sci. U.S.A.">
        <title>Antigenic diversity is generated by distinct evolutionary mechanisms in African trypanosome species.</title>
        <authorList>
            <person name="Jackson A.P."/>
            <person name="Berry A."/>
            <person name="Aslett M."/>
            <person name="Allison H.C."/>
            <person name="Burton P."/>
            <person name="Vavrova-Anderson J."/>
            <person name="Brown R."/>
            <person name="Browne H."/>
            <person name="Corton N."/>
            <person name="Hauser H."/>
            <person name="Gamble J."/>
            <person name="Gilderthorp R."/>
            <person name="Marcello L."/>
            <person name="McQuillan J."/>
            <person name="Otto T.D."/>
            <person name="Quail M.A."/>
            <person name="Sanders M.J."/>
            <person name="van Tonder A."/>
            <person name="Ginger M.L."/>
            <person name="Field M.C."/>
            <person name="Barry J.D."/>
            <person name="Hertz-Fowler C."/>
            <person name="Berriman M."/>
        </authorList>
    </citation>
    <scope>NUCLEOTIDE SEQUENCE</scope>
    <source>
        <strain evidence="5">IL3000</strain>
    </source>
</reference>
<dbReference type="AlphaFoldDB" id="G0V303"/>
<evidence type="ECO:0000256" key="2">
    <source>
        <dbReference type="ARBA" id="ARBA00022603"/>
    </source>
</evidence>
<keyword evidence="4" id="KW-0949">S-adenosyl-L-methionine</keyword>
<evidence type="ECO:0000313" key="5">
    <source>
        <dbReference type="EMBL" id="CCC96026.1"/>
    </source>
</evidence>
<dbReference type="GO" id="GO:0008757">
    <property type="term" value="F:S-adenosylmethionine-dependent methyltransferase activity"/>
    <property type="evidence" value="ECO:0007669"/>
    <property type="project" value="TreeGrafter"/>
</dbReference>
<proteinExistence type="inferred from homology"/>
<keyword evidence="3" id="KW-0808">Transferase</keyword>
<dbReference type="PANTHER" id="PTHR45875">
    <property type="entry name" value="METHYLTRANSFERASE N6AMT1"/>
    <property type="match status" value="1"/>
</dbReference>
<evidence type="ECO:0000256" key="3">
    <source>
        <dbReference type="ARBA" id="ARBA00022679"/>
    </source>
</evidence>
<dbReference type="Gene3D" id="3.40.50.150">
    <property type="entry name" value="Vaccinia Virus protein VP39"/>
    <property type="match status" value="1"/>
</dbReference>
<dbReference type="InterPro" id="IPR029063">
    <property type="entry name" value="SAM-dependent_MTases_sf"/>
</dbReference>
<organism evidence="5">
    <name type="scientific">Trypanosoma congolense (strain IL3000)</name>
    <dbReference type="NCBI Taxonomy" id="1068625"/>
    <lineage>
        <taxon>Eukaryota</taxon>
        <taxon>Discoba</taxon>
        <taxon>Euglenozoa</taxon>
        <taxon>Kinetoplastea</taxon>
        <taxon>Metakinetoplastina</taxon>
        <taxon>Trypanosomatida</taxon>
        <taxon>Trypanosomatidae</taxon>
        <taxon>Trypanosoma</taxon>
        <taxon>Nannomonas</taxon>
    </lineage>
</organism>
<accession>G0V303</accession>
<dbReference type="VEuPathDB" id="TriTrypDB:TcIL3000.11.15430"/>
<dbReference type="InterPro" id="IPR002052">
    <property type="entry name" value="DNA_methylase_N6_adenine_CS"/>
</dbReference>
<dbReference type="InterPro" id="IPR052190">
    <property type="entry name" value="Euk-Arch_PrmC-MTase"/>
</dbReference>
<comment type="similarity">
    <text evidence="1">Belongs to the eukaryotic/archaeal PrmC-related family.</text>
</comment>
<dbReference type="FunFam" id="3.40.50.150:FF:000936">
    <property type="entry name" value="Uncharacterized protein"/>
    <property type="match status" value="1"/>
</dbReference>
<dbReference type="EMBL" id="HE575324">
    <property type="protein sequence ID" value="CCC96026.1"/>
    <property type="molecule type" value="Genomic_DNA"/>
</dbReference>
<dbReference type="SUPFAM" id="SSF53335">
    <property type="entry name" value="S-adenosyl-L-methionine-dependent methyltransferases"/>
    <property type="match status" value="1"/>
</dbReference>
<dbReference type="GO" id="GO:0032259">
    <property type="term" value="P:methylation"/>
    <property type="evidence" value="ECO:0007669"/>
    <property type="project" value="UniProtKB-KW"/>
</dbReference>
<protein>
    <submittedName>
        <fullName evidence="5">Uncharacterized protein TCIL3000_11_15430</fullName>
    </submittedName>
</protein>
<gene>
    <name evidence="5" type="ORF">TCIL3000_11_15430</name>
</gene>
<sequence length="258" mass="29046">MTSTPDYFHCITEDRFRNSVYAPEGDTFLFLEALDKDAHMLRALKPRRCVEIGCGSGTVISHLLVLLTGGSRDQIMLGNEVEKISTEFHVVDINPVALEATQITWDKTSKRVPGGDSLPPLHLHHGDLFSPFQPEDGAGDGKEVAPFDVVLFNPPYVPTTMEELHRAREQNDLITAAWCGGPRGRVVVDRFVPLLPRFVSERGLCYIVAIRENDVQELMEVIRRTFHNHRYGPVEVSIVAERYTGEHLKVIRVMCGNR</sequence>
<dbReference type="GO" id="GO:0003676">
    <property type="term" value="F:nucleic acid binding"/>
    <property type="evidence" value="ECO:0007669"/>
    <property type="project" value="InterPro"/>
</dbReference>
<dbReference type="PROSITE" id="PS00092">
    <property type="entry name" value="N6_MTASE"/>
    <property type="match status" value="1"/>
</dbReference>